<comment type="caution">
    <text evidence="6">The sequence shown here is derived from an EMBL/GenBank/DDBJ whole genome shotgun (WGS) entry which is preliminary data.</text>
</comment>
<dbReference type="PANTHER" id="PTHR21347">
    <property type="entry name" value="CLEFT LIP AND PALATE ASSOCIATED TRANSMEMBRANE PROTEIN-RELATED"/>
    <property type="match status" value="1"/>
</dbReference>
<gene>
    <name evidence="6" type="primary">CLPTM1L</name>
    <name evidence="6" type="ORF">AK812_SmicGene36577</name>
</gene>
<dbReference type="OrthoDB" id="378564at2759"/>
<keyword evidence="7" id="KW-1185">Reference proteome</keyword>
<keyword evidence="5" id="KW-0472">Membrane</keyword>
<evidence type="ECO:0000256" key="3">
    <source>
        <dbReference type="ARBA" id="ARBA00022692"/>
    </source>
</evidence>
<reference evidence="6 7" key="1">
    <citation type="submission" date="2016-02" db="EMBL/GenBank/DDBJ databases">
        <title>Genome analysis of coral dinoflagellate symbionts highlights evolutionary adaptations to a symbiotic lifestyle.</title>
        <authorList>
            <person name="Aranda M."/>
            <person name="Li Y."/>
            <person name="Liew Y.J."/>
            <person name="Baumgarten S."/>
            <person name="Simakov O."/>
            <person name="Wilson M."/>
            <person name="Piel J."/>
            <person name="Ashoor H."/>
            <person name="Bougouffa S."/>
            <person name="Bajic V.B."/>
            <person name="Ryu T."/>
            <person name="Ravasi T."/>
            <person name="Bayer T."/>
            <person name="Micklem G."/>
            <person name="Kim H."/>
            <person name="Bhak J."/>
            <person name="Lajeunesse T.C."/>
            <person name="Voolstra C.R."/>
        </authorList>
    </citation>
    <scope>NUCLEOTIDE SEQUENCE [LARGE SCALE GENOMIC DNA]</scope>
    <source>
        <strain evidence="6 7">CCMP2467</strain>
    </source>
</reference>
<comment type="similarity">
    <text evidence="2">Belongs to the CLPTM1 family.</text>
</comment>
<protein>
    <submittedName>
        <fullName evidence="6">Cleft lip and palate transmembrane protein 1-like protein</fullName>
    </submittedName>
</protein>
<evidence type="ECO:0000313" key="7">
    <source>
        <dbReference type="Proteomes" id="UP000186817"/>
    </source>
</evidence>
<comment type="subcellular location">
    <subcellularLocation>
        <location evidence="1">Membrane</location>
        <topology evidence="1">Multi-pass membrane protein</topology>
    </subcellularLocation>
</comment>
<dbReference type="GO" id="GO:0012505">
    <property type="term" value="C:endomembrane system"/>
    <property type="evidence" value="ECO:0007669"/>
    <property type="project" value="TreeGrafter"/>
</dbReference>
<evidence type="ECO:0000256" key="2">
    <source>
        <dbReference type="ARBA" id="ARBA00009310"/>
    </source>
</evidence>
<dbReference type="PANTHER" id="PTHR21347:SF0">
    <property type="entry name" value="LIPID SCRAMBLASE CLPTM1L"/>
    <property type="match status" value="1"/>
</dbReference>
<dbReference type="GO" id="GO:0016020">
    <property type="term" value="C:membrane"/>
    <property type="evidence" value="ECO:0007669"/>
    <property type="project" value="UniProtKB-SubCell"/>
</dbReference>
<proteinExistence type="inferred from homology"/>
<accession>A0A1Q9CIP4</accession>
<name>A0A1Q9CIP4_SYMMI</name>
<evidence type="ECO:0000256" key="1">
    <source>
        <dbReference type="ARBA" id="ARBA00004141"/>
    </source>
</evidence>
<dbReference type="InterPro" id="IPR008429">
    <property type="entry name" value="CLPTM1"/>
</dbReference>
<keyword evidence="3 6" id="KW-0812">Transmembrane</keyword>
<dbReference type="Proteomes" id="UP000186817">
    <property type="component" value="Unassembled WGS sequence"/>
</dbReference>
<organism evidence="6 7">
    <name type="scientific">Symbiodinium microadriaticum</name>
    <name type="common">Dinoflagellate</name>
    <name type="synonym">Zooxanthella microadriatica</name>
    <dbReference type="NCBI Taxonomy" id="2951"/>
    <lineage>
        <taxon>Eukaryota</taxon>
        <taxon>Sar</taxon>
        <taxon>Alveolata</taxon>
        <taxon>Dinophyceae</taxon>
        <taxon>Suessiales</taxon>
        <taxon>Symbiodiniaceae</taxon>
        <taxon>Symbiodinium</taxon>
    </lineage>
</organism>
<evidence type="ECO:0000256" key="5">
    <source>
        <dbReference type="ARBA" id="ARBA00023136"/>
    </source>
</evidence>
<evidence type="ECO:0000256" key="4">
    <source>
        <dbReference type="ARBA" id="ARBA00022989"/>
    </source>
</evidence>
<dbReference type="Pfam" id="PF05602">
    <property type="entry name" value="CLPTM1"/>
    <property type="match status" value="1"/>
</dbReference>
<evidence type="ECO:0000313" key="6">
    <source>
        <dbReference type="EMBL" id="OLP82737.1"/>
    </source>
</evidence>
<sequence>MSLHLGAELSARQWRAVLNLKQNVEFWNRAGTFGPAEMGRAASKFEGLEDLLQACKREWASVPEGLPLSEACLSFEVPSHALPVEPDRLNFPGQPSFDPSPFLDTANRRVYEDPLKHARPLEPVPRPISKSEGDVKEESRGVKILEQVVAGEVASVGMLEILAGGLVSALQLRRRLLCLLEEIYAAQQHRSRKSFVPVTGTLADELLACAVLLCQSDVDLRAEGAPLLLCTDASSTREASAVARISEACSVELTRHGLQRGLWCKLLSPLQALLRERGELDDEDGVEADQSYDSHPVWETLCRSQRFKVFGPVKSSDRRVHINVAEVRAAITGEERVGYFHPNCRYVHLQDSQVGMRELDIVEPFWLQEAFAGRFEGFDSFLEQCGMDLNRLAGLPDPAELLPDCPVDVRNSEVARKHRACRDPESFAAHLLELPSITAADALTLFRKLPKEAASRATKPRRDECSFAAGVFVHGGVLGLRRTCSQHPKSVQVFTRLIRESHPKLIFSSFTVNQNVGTLPHTDSHDADTAALDLLCSYPPGRFVFSSVFPRLPELLVQMLIIYGQSLYNSGSSLQVLKAERQDFLTPGLKGSDKLFHGRGLRGGGAVAAYRRGDQVSEIQWRMRLQHVGTLAFYLQEVVFGEVGELALHHVTVPFGVGVETGSYGPLGQLRDVHASDKAVHNERRAKVEKVSSLEPSGRLSSTLSVPRRMSWRVSILSSVLLLPAMSDGDDAGRMDFFCGSSVRIDPHQNSTPVAAVSRANASSAASVAQCGHCLHYDELIGLCCVVGSSPLTHAGNLREILLPRQVGEQGFEQLVHVFNETVPFGESSRLRTALPLSSRLLQGVRRNESVLYVHCFVVRAGARLADEVRTGPHPGLPGVISEHGLHATAQVVKHLPQVQRSRRNLLEQHNDANAAENAIEVTLIPGWNFLIYPRSCASWAVCLFVVSYFFEPTLALAGVRHGLLAIVVPFLLQLSMGEAKTGKVAARDAFQLFTPAAPIVPHLVPAFRIELAADFEVYDARYPPPLLYKELRVENGLRERDVRYTVLAPRHAEGPHYAPPFYMDTASFSSTSWKPVDHNVSRPDPEMTVEVEFTGMLKFSIVHTFREAMKMYLQMGIRERDLEELKEFLFRQPLHVLIASQVIGALQTTLRMLAFKNEITFFKGRSDYTGLSSRSLATDVVQEIVIFLYLFDFDTISRLVLLQIGMSAAISFWKYARVARLGTTWLYFLPWATYGRCTASSRALPDSQADETLTEEADERGMRYLKYVLYPLSAGWGLYSLYHYPYKNWWSWVISSMADFAYTFGFVNMMPQIFINYKLKSVAHMPWRVLVYKFFNTFIDDIYAFVIAADQLTNKHRYMTLRDDVIFFIFLYQRHIYKVDPNRPDEFGNVYDDNLDIHKNASARLRMNQASKCQSHGTPGKIRRPKEPLRVRVSAHSALAFWAPKLKPETARGGEVPQ</sequence>
<dbReference type="EMBL" id="LSRX01001170">
    <property type="protein sequence ID" value="OLP82737.1"/>
    <property type="molecule type" value="Genomic_DNA"/>
</dbReference>
<keyword evidence="4" id="KW-1133">Transmembrane helix</keyword>